<keyword evidence="4" id="KW-0804">Transcription</keyword>
<comment type="subcellular location">
    <subcellularLocation>
        <location evidence="1">Nucleus</location>
    </subcellularLocation>
</comment>
<dbReference type="OrthoDB" id="3031538at2759"/>
<keyword evidence="5" id="KW-0539">Nucleus</keyword>
<dbReference type="InterPro" id="IPR001138">
    <property type="entry name" value="Zn2Cys6_DnaBD"/>
</dbReference>
<dbReference type="SMART" id="SM00066">
    <property type="entry name" value="GAL4"/>
    <property type="match status" value="1"/>
</dbReference>
<accession>A0A1L9N198</accession>
<keyword evidence="2" id="KW-0805">Transcription regulation</keyword>
<keyword evidence="9" id="KW-1185">Reference proteome</keyword>
<name>A0A1L9N198_ASPTC</name>
<dbReference type="PROSITE" id="PS50048">
    <property type="entry name" value="ZN2_CY6_FUNGAL_2"/>
    <property type="match status" value="1"/>
</dbReference>
<dbReference type="Gene3D" id="4.10.240.10">
    <property type="entry name" value="Zn(2)-C6 fungal-type DNA-binding domain"/>
    <property type="match status" value="1"/>
</dbReference>
<dbReference type="VEuPathDB" id="FungiDB:ASPTUDRAFT_30902"/>
<proteinExistence type="predicted"/>
<dbReference type="PROSITE" id="PS00463">
    <property type="entry name" value="ZN2_CY6_FUNGAL_1"/>
    <property type="match status" value="1"/>
</dbReference>
<sequence length="523" mass="59827">MAPLAALHITRAFELLNEVRATWTQSTPGQNDRSRVVDTNKKSGTILPESSSPMQQSIQPDMDVRGLRFKQVIVSESANPATHREYKGLPVRARNKSKFGCRECKAKRVKCDEGYPTCKRCQRRGLVCTSVPRLTQWQVEAPWLSLHPKTHVNRRLLQYYLEKVSQAFVIDPENNPFSFPILKDLAQSPALLHAIHSVSANHEQYFPAEAPILALEEHGKAIACPRREIDQVQRAHYTHFLTIMLLSFMHVAGPDAKDYGKQHLFGARALINSMLQDTSVSTTNDPVVRLCLGVYLYWDMCSSFLVEPVEPRSINSFIISLAVHRMGDWHHPMYGTCSSLLLTIANVGRYCRKVHDMPQNRNFTQEAILEAQLIEWKTSAQNPDLVHLYEAFRYQGLVLLYQSRVHAQSSCSTDRDITQAQEPLILMYAEETVRHLMLIPSSSYYLNFQSLALLSAGSELTKSNNILRDKVRERLRAIYSLNRIPTNLMALQLVEELWNDRDNGNRSFWLARMLQKNWLLLLG</sequence>
<dbReference type="SUPFAM" id="SSF57701">
    <property type="entry name" value="Zn2/Cys6 DNA-binding domain"/>
    <property type="match status" value="1"/>
</dbReference>
<evidence type="ECO:0000256" key="6">
    <source>
        <dbReference type="SAM" id="MobiDB-lite"/>
    </source>
</evidence>
<dbReference type="InterPro" id="IPR021858">
    <property type="entry name" value="Fun_TF"/>
</dbReference>
<keyword evidence="3" id="KW-0238">DNA-binding</keyword>
<evidence type="ECO:0000256" key="3">
    <source>
        <dbReference type="ARBA" id="ARBA00023125"/>
    </source>
</evidence>
<gene>
    <name evidence="8" type="ORF">ASPTUDRAFT_30902</name>
</gene>
<dbReference type="GO" id="GO:0008270">
    <property type="term" value="F:zinc ion binding"/>
    <property type="evidence" value="ECO:0007669"/>
    <property type="project" value="InterPro"/>
</dbReference>
<evidence type="ECO:0000313" key="8">
    <source>
        <dbReference type="EMBL" id="OJI82862.1"/>
    </source>
</evidence>
<protein>
    <recommendedName>
        <fullName evidence="7">Zn(2)-C6 fungal-type domain-containing protein</fullName>
    </recommendedName>
</protein>
<reference evidence="9" key="1">
    <citation type="journal article" date="2017" name="Genome Biol.">
        <title>Comparative genomics reveals high biological diversity and specific adaptations in the industrially and medically important fungal genus Aspergillus.</title>
        <authorList>
            <person name="de Vries R.P."/>
            <person name="Riley R."/>
            <person name="Wiebenga A."/>
            <person name="Aguilar-Osorio G."/>
            <person name="Amillis S."/>
            <person name="Uchima C.A."/>
            <person name="Anderluh G."/>
            <person name="Asadollahi M."/>
            <person name="Askin M."/>
            <person name="Barry K."/>
            <person name="Battaglia E."/>
            <person name="Bayram O."/>
            <person name="Benocci T."/>
            <person name="Braus-Stromeyer S.A."/>
            <person name="Caldana C."/>
            <person name="Canovas D."/>
            <person name="Cerqueira G.C."/>
            <person name="Chen F."/>
            <person name="Chen W."/>
            <person name="Choi C."/>
            <person name="Clum A."/>
            <person name="Dos Santos R.A."/>
            <person name="Damasio A.R."/>
            <person name="Diallinas G."/>
            <person name="Emri T."/>
            <person name="Fekete E."/>
            <person name="Flipphi M."/>
            <person name="Freyberg S."/>
            <person name="Gallo A."/>
            <person name="Gournas C."/>
            <person name="Habgood R."/>
            <person name="Hainaut M."/>
            <person name="Harispe M.L."/>
            <person name="Henrissat B."/>
            <person name="Hilden K.S."/>
            <person name="Hope R."/>
            <person name="Hossain A."/>
            <person name="Karabika E."/>
            <person name="Karaffa L."/>
            <person name="Karanyi Z."/>
            <person name="Krasevec N."/>
            <person name="Kuo A."/>
            <person name="Kusch H."/>
            <person name="LaButti K."/>
            <person name="Lagendijk E.L."/>
            <person name="Lapidus A."/>
            <person name="Levasseur A."/>
            <person name="Lindquist E."/>
            <person name="Lipzen A."/>
            <person name="Logrieco A.F."/>
            <person name="MacCabe A."/>
            <person name="Maekelae M.R."/>
            <person name="Malavazi I."/>
            <person name="Melin P."/>
            <person name="Meyer V."/>
            <person name="Mielnichuk N."/>
            <person name="Miskei M."/>
            <person name="Molnar A.P."/>
            <person name="Mule G."/>
            <person name="Ngan C.Y."/>
            <person name="Orejas M."/>
            <person name="Orosz E."/>
            <person name="Ouedraogo J.P."/>
            <person name="Overkamp K.M."/>
            <person name="Park H.-S."/>
            <person name="Perrone G."/>
            <person name="Piumi F."/>
            <person name="Punt P.J."/>
            <person name="Ram A.F."/>
            <person name="Ramon A."/>
            <person name="Rauscher S."/>
            <person name="Record E."/>
            <person name="Riano-Pachon D.M."/>
            <person name="Robert V."/>
            <person name="Roehrig J."/>
            <person name="Ruller R."/>
            <person name="Salamov A."/>
            <person name="Salih N.S."/>
            <person name="Samson R.A."/>
            <person name="Sandor E."/>
            <person name="Sanguinetti M."/>
            <person name="Schuetze T."/>
            <person name="Sepcic K."/>
            <person name="Shelest E."/>
            <person name="Sherlock G."/>
            <person name="Sophianopoulou V."/>
            <person name="Squina F.M."/>
            <person name="Sun H."/>
            <person name="Susca A."/>
            <person name="Todd R.B."/>
            <person name="Tsang A."/>
            <person name="Unkles S.E."/>
            <person name="van de Wiele N."/>
            <person name="van Rossen-Uffink D."/>
            <person name="Oliveira J.V."/>
            <person name="Vesth T.C."/>
            <person name="Visser J."/>
            <person name="Yu J.-H."/>
            <person name="Zhou M."/>
            <person name="Andersen M.R."/>
            <person name="Archer D.B."/>
            <person name="Baker S.E."/>
            <person name="Benoit I."/>
            <person name="Brakhage A.A."/>
            <person name="Braus G.H."/>
            <person name="Fischer R."/>
            <person name="Frisvad J.C."/>
            <person name="Goldman G.H."/>
            <person name="Houbraken J."/>
            <person name="Oakley B."/>
            <person name="Pocsi I."/>
            <person name="Scazzocchio C."/>
            <person name="Seiboth B."/>
            <person name="vanKuyk P.A."/>
            <person name="Wortman J."/>
            <person name="Dyer P.S."/>
            <person name="Grigoriev I.V."/>
        </authorList>
    </citation>
    <scope>NUCLEOTIDE SEQUENCE [LARGE SCALE GENOMIC DNA]</scope>
    <source>
        <strain evidence="9">CBS 134.48</strain>
    </source>
</reference>
<dbReference type="STRING" id="767770.A0A1L9N198"/>
<feature type="region of interest" description="Disordered" evidence="6">
    <location>
        <begin position="24"/>
        <end position="57"/>
    </location>
</feature>
<evidence type="ECO:0000259" key="7">
    <source>
        <dbReference type="PROSITE" id="PS50048"/>
    </source>
</evidence>
<dbReference type="PANTHER" id="PTHR37534:SF11">
    <property type="entry name" value="ZN(II)2CYS6 TRANSCRIPTION FACTOR (EUROFUNG)"/>
    <property type="match status" value="1"/>
</dbReference>
<organism evidence="8 9">
    <name type="scientific">Aspergillus tubingensis (strain CBS 134.48)</name>
    <dbReference type="NCBI Taxonomy" id="767770"/>
    <lineage>
        <taxon>Eukaryota</taxon>
        <taxon>Fungi</taxon>
        <taxon>Dikarya</taxon>
        <taxon>Ascomycota</taxon>
        <taxon>Pezizomycotina</taxon>
        <taxon>Eurotiomycetes</taxon>
        <taxon>Eurotiomycetidae</taxon>
        <taxon>Eurotiales</taxon>
        <taxon>Aspergillaceae</taxon>
        <taxon>Aspergillus</taxon>
        <taxon>Aspergillus subgen. Circumdati</taxon>
    </lineage>
</organism>
<evidence type="ECO:0000256" key="2">
    <source>
        <dbReference type="ARBA" id="ARBA00023015"/>
    </source>
</evidence>
<dbReference type="OMA" id="RMGDWHH"/>
<dbReference type="Proteomes" id="UP000184304">
    <property type="component" value="Unassembled WGS sequence"/>
</dbReference>
<dbReference type="EMBL" id="KV878204">
    <property type="protein sequence ID" value="OJI82862.1"/>
    <property type="molecule type" value="Genomic_DNA"/>
</dbReference>
<dbReference type="CDD" id="cd00067">
    <property type="entry name" value="GAL4"/>
    <property type="match status" value="1"/>
</dbReference>
<dbReference type="AlphaFoldDB" id="A0A1L9N198"/>
<evidence type="ECO:0000256" key="1">
    <source>
        <dbReference type="ARBA" id="ARBA00004123"/>
    </source>
</evidence>
<feature type="compositionally biased region" description="Polar residues" evidence="6">
    <location>
        <begin position="48"/>
        <end position="57"/>
    </location>
</feature>
<dbReference type="GO" id="GO:0000981">
    <property type="term" value="F:DNA-binding transcription factor activity, RNA polymerase II-specific"/>
    <property type="evidence" value="ECO:0007669"/>
    <property type="project" value="InterPro"/>
</dbReference>
<dbReference type="GO" id="GO:0000976">
    <property type="term" value="F:transcription cis-regulatory region binding"/>
    <property type="evidence" value="ECO:0007669"/>
    <property type="project" value="TreeGrafter"/>
</dbReference>
<feature type="compositionally biased region" description="Basic and acidic residues" evidence="6">
    <location>
        <begin position="32"/>
        <end position="41"/>
    </location>
</feature>
<evidence type="ECO:0000256" key="5">
    <source>
        <dbReference type="ARBA" id="ARBA00023242"/>
    </source>
</evidence>
<dbReference type="Pfam" id="PF00172">
    <property type="entry name" value="Zn_clus"/>
    <property type="match status" value="1"/>
</dbReference>
<feature type="domain" description="Zn(2)-C6 fungal-type" evidence="7">
    <location>
        <begin position="100"/>
        <end position="130"/>
    </location>
</feature>
<dbReference type="Pfam" id="PF11951">
    <property type="entry name" value="Fungal_trans_2"/>
    <property type="match status" value="1"/>
</dbReference>
<dbReference type="PANTHER" id="PTHR37534">
    <property type="entry name" value="TRANSCRIPTIONAL ACTIVATOR PROTEIN UGA3"/>
    <property type="match status" value="1"/>
</dbReference>
<dbReference type="InterPro" id="IPR036864">
    <property type="entry name" value="Zn2-C6_fun-type_DNA-bd_sf"/>
</dbReference>
<dbReference type="GO" id="GO:0045944">
    <property type="term" value="P:positive regulation of transcription by RNA polymerase II"/>
    <property type="evidence" value="ECO:0007669"/>
    <property type="project" value="TreeGrafter"/>
</dbReference>
<dbReference type="GO" id="GO:0005634">
    <property type="term" value="C:nucleus"/>
    <property type="evidence" value="ECO:0007669"/>
    <property type="project" value="UniProtKB-SubCell"/>
</dbReference>
<evidence type="ECO:0000256" key="4">
    <source>
        <dbReference type="ARBA" id="ARBA00023163"/>
    </source>
</evidence>
<evidence type="ECO:0000313" key="9">
    <source>
        <dbReference type="Proteomes" id="UP000184304"/>
    </source>
</evidence>